<dbReference type="PANTHER" id="PTHR44688:SF16">
    <property type="entry name" value="DNA-BINDING TRANSCRIPTIONAL ACTIVATOR DEVR_DOSR"/>
    <property type="match status" value="1"/>
</dbReference>
<dbReference type="Pfam" id="PF00072">
    <property type="entry name" value="Response_reg"/>
    <property type="match status" value="1"/>
</dbReference>
<dbReference type="Gene3D" id="1.10.10.10">
    <property type="entry name" value="Winged helix-like DNA-binding domain superfamily/Winged helix DNA-binding domain"/>
    <property type="match status" value="1"/>
</dbReference>
<reference evidence="6" key="1">
    <citation type="journal article" date="2015" name="Nature">
        <title>Complex archaea that bridge the gap between prokaryotes and eukaryotes.</title>
        <authorList>
            <person name="Spang A."/>
            <person name="Saw J.H."/>
            <person name="Jorgensen S.L."/>
            <person name="Zaremba-Niedzwiedzka K."/>
            <person name="Martijn J."/>
            <person name="Lind A.E."/>
            <person name="van Eijk R."/>
            <person name="Schleper C."/>
            <person name="Guy L."/>
            <person name="Ettema T.J."/>
        </authorList>
    </citation>
    <scope>NUCLEOTIDE SEQUENCE</scope>
</reference>
<dbReference type="InterPro" id="IPR036388">
    <property type="entry name" value="WH-like_DNA-bd_sf"/>
</dbReference>
<protein>
    <recommendedName>
        <fullName evidence="7">Response regulatory domain-containing protein</fullName>
    </recommendedName>
</protein>
<dbReference type="InterPro" id="IPR001789">
    <property type="entry name" value="Sig_transdc_resp-reg_receiver"/>
</dbReference>
<sequence>MIINNLKSIVIDSDRSLHTSYRQYFDMFLEYSLCDTYVSAEEALLHFDTHTPDIVFIEESLDEECGIDCIQSFRKKDPNVKIIMLSGRNDFDLVKKAFKNNANGYLSKPVSERKLYNALDSIKNEGAAMSNDIISLFVATFQRKSREIFSERENQVIDLLCQGATYKSIAEKLFVTASAVNFHVQNIYLKLDVNSKSEALVKLQELDYANKAA</sequence>
<evidence type="ECO:0008006" key="7">
    <source>
        <dbReference type="Google" id="ProtNLM"/>
    </source>
</evidence>
<dbReference type="Pfam" id="PF00196">
    <property type="entry name" value="GerE"/>
    <property type="match status" value="1"/>
</dbReference>
<keyword evidence="3" id="KW-0804">Transcription</keyword>
<dbReference type="SUPFAM" id="SSF46894">
    <property type="entry name" value="C-terminal effector domain of the bipartite response regulators"/>
    <property type="match status" value="1"/>
</dbReference>
<dbReference type="SMART" id="SM00448">
    <property type="entry name" value="REC"/>
    <property type="match status" value="1"/>
</dbReference>
<dbReference type="GO" id="GO:0006355">
    <property type="term" value="P:regulation of DNA-templated transcription"/>
    <property type="evidence" value="ECO:0007669"/>
    <property type="project" value="InterPro"/>
</dbReference>
<dbReference type="GO" id="GO:0003677">
    <property type="term" value="F:DNA binding"/>
    <property type="evidence" value="ECO:0007669"/>
    <property type="project" value="UniProtKB-KW"/>
</dbReference>
<evidence type="ECO:0000313" key="6">
    <source>
        <dbReference type="EMBL" id="KKM81637.1"/>
    </source>
</evidence>
<dbReference type="SMART" id="SM00421">
    <property type="entry name" value="HTH_LUXR"/>
    <property type="match status" value="1"/>
</dbReference>
<keyword evidence="2" id="KW-0238">DNA-binding</keyword>
<dbReference type="InterPro" id="IPR016032">
    <property type="entry name" value="Sig_transdc_resp-reg_C-effctor"/>
</dbReference>
<dbReference type="GO" id="GO:0000160">
    <property type="term" value="P:phosphorelay signal transduction system"/>
    <property type="evidence" value="ECO:0007669"/>
    <property type="project" value="InterPro"/>
</dbReference>
<evidence type="ECO:0000256" key="1">
    <source>
        <dbReference type="ARBA" id="ARBA00023015"/>
    </source>
</evidence>
<evidence type="ECO:0000256" key="3">
    <source>
        <dbReference type="ARBA" id="ARBA00023163"/>
    </source>
</evidence>
<dbReference type="InterPro" id="IPR011006">
    <property type="entry name" value="CheY-like_superfamily"/>
</dbReference>
<feature type="domain" description="HTH luxR-type" evidence="4">
    <location>
        <begin position="142"/>
        <end position="207"/>
    </location>
</feature>
<evidence type="ECO:0000259" key="5">
    <source>
        <dbReference type="PROSITE" id="PS50110"/>
    </source>
</evidence>
<dbReference type="PROSITE" id="PS50043">
    <property type="entry name" value="HTH_LUXR_2"/>
    <property type="match status" value="1"/>
</dbReference>
<dbReference type="EMBL" id="LAZR01007989">
    <property type="protein sequence ID" value="KKM81637.1"/>
    <property type="molecule type" value="Genomic_DNA"/>
</dbReference>
<dbReference type="Gene3D" id="3.40.50.2300">
    <property type="match status" value="1"/>
</dbReference>
<keyword evidence="1" id="KW-0805">Transcription regulation</keyword>
<dbReference type="PROSITE" id="PS50110">
    <property type="entry name" value="RESPONSE_REGULATORY"/>
    <property type="match status" value="1"/>
</dbReference>
<accession>A0A0F9NJY8</accession>
<name>A0A0F9NJY8_9ZZZZ</name>
<evidence type="ECO:0000259" key="4">
    <source>
        <dbReference type="PROSITE" id="PS50043"/>
    </source>
</evidence>
<dbReference type="InterPro" id="IPR000792">
    <property type="entry name" value="Tscrpt_reg_LuxR_C"/>
</dbReference>
<dbReference type="SUPFAM" id="SSF52172">
    <property type="entry name" value="CheY-like"/>
    <property type="match status" value="1"/>
</dbReference>
<gene>
    <name evidence="6" type="ORF">LCGC14_1327740</name>
</gene>
<dbReference type="PANTHER" id="PTHR44688">
    <property type="entry name" value="DNA-BINDING TRANSCRIPTIONAL ACTIVATOR DEVR_DOSR"/>
    <property type="match status" value="1"/>
</dbReference>
<comment type="caution">
    <text evidence="6">The sequence shown here is derived from an EMBL/GenBank/DDBJ whole genome shotgun (WGS) entry which is preliminary data.</text>
</comment>
<evidence type="ECO:0000256" key="2">
    <source>
        <dbReference type="ARBA" id="ARBA00023125"/>
    </source>
</evidence>
<dbReference type="AlphaFoldDB" id="A0A0F9NJY8"/>
<dbReference type="PRINTS" id="PR00038">
    <property type="entry name" value="HTHLUXR"/>
</dbReference>
<proteinExistence type="predicted"/>
<dbReference type="CDD" id="cd06170">
    <property type="entry name" value="LuxR_C_like"/>
    <property type="match status" value="1"/>
</dbReference>
<organism evidence="6">
    <name type="scientific">marine sediment metagenome</name>
    <dbReference type="NCBI Taxonomy" id="412755"/>
    <lineage>
        <taxon>unclassified sequences</taxon>
        <taxon>metagenomes</taxon>
        <taxon>ecological metagenomes</taxon>
    </lineage>
</organism>
<feature type="domain" description="Response regulatory" evidence="5">
    <location>
        <begin position="7"/>
        <end position="123"/>
    </location>
</feature>